<dbReference type="PROSITE" id="PS51352">
    <property type="entry name" value="THIOREDOXIN_2"/>
    <property type="match status" value="1"/>
</dbReference>
<dbReference type="GO" id="GO:0006457">
    <property type="term" value="P:protein folding"/>
    <property type="evidence" value="ECO:0007669"/>
    <property type="project" value="TreeGrafter"/>
</dbReference>
<dbReference type="OrthoDB" id="294696at2759"/>
<dbReference type="AlphaFoldDB" id="A0A0B1T5L8"/>
<feature type="domain" description="Thioredoxin" evidence="1">
    <location>
        <begin position="1"/>
        <end position="89"/>
    </location>
</feature>
<organism evidence="2 3">
    <name type="scientific">Oesophagostomum dentatum</name>
    <name type="common">Nodular worm</name>
    <dbReference type="NCBI Taxonomy" id="61180"/>
    <lineage>
        <taxon>Eukaryota</taxon>
        <taxon>Metazoa</taxon>
        <taxon>Ecdysozoa</taxon>
        <taxon>Nematoda</taxon>
        <taxon>Chromadorea</taxon>
        <taxon>Rhabditida</taxon>
        <taxon>Rhabditina</taxon>
        <taxon>Rhabditomorpha</taxon>
        <taxon>Strongyloidea</taxon>
        <taxon>Strongylidae</taxon>
        <taxon>Oesophagostomum</taxon>
    </lineage>
</organism>
<protein>
    <submittedName>
        <fullName evidence="2">Thioredoxin</fullName>
    </submittedName>
</protein>
<dbReference type="InterPro" id="IPR013766">
    <property type="entry name" value="Thioredoxin_domain"/>
</dbReference>
<evidence type="ECO:0000259" key="1">
    <source>
        <dbReference type="PROSITE" id="PS51352"/>
    </source>
</evidence>
<name>A0A0B1T5L8_OESDE</name>
<proteinExistence type="predicted"/>
<reference evidence="2 3" key="1">
    <citation type="submission" date="2014-03" db="EMBL/GenBank/DDBJ databases">
        <title>Draft genome of the hookworm Oesophagostomum dentatum.</title>
        <authorList>
            <person name="Mitreva M."/>
        </authorList>
    </citation>
    <scope>NUCLEOTIDE SEQUENCE [LARGE SCALE GENOMIC DNA]</scope>
    <source>
        <strain evidence="2 3">OD-Hann</strain>
    </source>
</reference>
<sequence>MDVGNAQELLEKHQLVFVSFGADWCPYSQALRPIFEESAEQFKKIYPTADVIWAYVDCVAEVPLCNKYYITKYPTMKVFIYSDMMKNEY</sequence>
<evidence type="ECO:0000313" key="3">
    <source>
        <dbReference type="Proteomes" id="UP000053660"/>
    </source>
</evidence>
<feature type="non-terminal residue" evidence="2">
    <location>
        <position position="89"/>
    </location>
</feature>
<dbReference type="SUPFAM" id="SSF52833">
    <property type="entry name" value="Thioredoxin-like"/>
    <property type="match status" value="1"/>
</dbReference>
<dbReference type="GO" id="GO:0003756">
    <property type="term" value="F:protein disulfide isomerase activity"/>
    <property type="evidence" value="ECO:0007669"/>
    <property type="project" value="TreeGrafter"/>
</dbReference>
<dbReference type="GO" id="GO:0005793">
    <property type="term" value="C:endoplasmic reticulum-Golgi intermediate compartment"/>
    <property type="evidence" value="ECO:0007669"/>
    <property type="project" value="TreeGrafter"/>
</dbReference>
<accession>A0A0B1T5L8</accession>
<gene>
    <name evidence="2" type="ORF">OESDEN_09513</name>
</gene>
<dbReference type="GO" id="GO:0005789">
    <property type="term" value="C:endoplasmic reticulum membrane"/>
    <property type="evidence" value="ECO:0007669"/>
    <property type="project" value="TreeGrafter"/>
</dbReference>
<dbReference type="InterPro" id="IPR036249">
    <property type="entry name" value="Thioredoxin-like_sf"/>
</dbReference>
<dbReference type="InterPro" id="IPR052643">
    <property type="entry name" value="ERP44"/>
</dbReference>
<keyword evidence="3" id="KW-1185">Reference proteome</keyword>
<dbReference type="PANTHER" id="PTHR46295:SF3">
    <property type="entry name" value="THIOREDOXIN DOMAIN-CONTAINING PROTEIN"/>
    <property type="match status" value="1"/>
</dbReference>
<dbReference type="PANTHER" id="PTHR46295">
    <property type="entry name" value="ENDOPLASMIC RETICULUM RESIDENT PROTEIN 44"/>
    <property type="match status" value="1"/>
</dbReference>
<dbReference type="EMBL" id="KN552819">
    <property type="protein sequence ID" value="KHJ90640.1"/>
    <property type="molecule type" value="Genomic_DNA"/>
</dbReference>
<dbReference type="Pfam" id="PF00085">
    <property type="entry name" value="Thioredoxin"/>
    <property type="match status" value="1"/>
</dbReference>
<dbReference type="Gene3D" id="3.40.30.10">
    <property type="entry name" value="Glutaredoxin"/>
    <property type="match status" value="1"/>
</dbReference>
<evidence type="ECO:0000313" key="2">
    <source>
        <dbReference type="EMBL" id="KHJ90640.1"/>
    </source>
</evidence>
<dbReference type="Proteomes" id="UP000053660">
    <property type="component" value="Unassembled WGS sequence"/>
</dbReference>